<dbReference type="EMBL" id="JACHHG010000006">
    <property type="protein sequence ID" value="MBB6098594.1"/>
    <property type="molecule type" value="Genomic_DNA"/>
</dbReference>
<feature type="transmembrane region" description="Helical" evidence="7">
    <location>
        <begin position="260"/>
        <end position="282"/>
    </location>
</feature>
<name>A0A841I0U5_9DEIO</name>
<dbReference type="PANTHER" id="PTHR24221">
    <property type="entry name" value="ATP-BINDING CASSETTE SUB-FAMILY B"/>
    <property type="match status" value="1"/>
</dbReference>
<reference evidence="9 10" key="1">
    <citation type="submission" date="2020-08" db="EMBL/GenBank/DDBJ databases">
        <title>Genomic Encyclopedia of Type Strains, Phase IV (KMG-IV): sequencing the most valuable type-strain genomes for metagenomic binning, comparative biology and taxonomic classification.</title>
        <authorList>
            <person name="Goeker M."/>
        </authorList>
    </citation>
    <scope>NUCLEOTIDE SEQUENCE [LARGE SCALE GENOMIC DNA]</scope>
    <source>
        <strain evidence="9 10">DSM 21458</strain>
    </source>
</reference>
<sequence length="600" mass="64435">MRRVPWFALEVRRAPVTLARVLWHSHPALTLFAAAWTVWLGVQPALSALALGRLVAGLDAGASLADLGAPLAAVVGLLIANVSLGAVAGALLAALAWRVDRAVGARLLRSAAQPWPLDRLEDPRTLDRWATVRGESGGLSAGSAVSLLVTVSGRRLAALSGAVLLATWALWLPLWVLAALLPLRLWLLREIRLYQESVELGSTGLRRAAYFRDLALQPAAAREVRVFGLSGWVQGRFGRAANAALARAWQRRGRNRTHMLLSALTAALGFGVTAALLVESVLTANLDIGRLTALLQGAFVMLALVDGLENDLQVGRALLPFRALSALPSGCEEDADGAEAAPALRRDLRLEAVRFRYPGAERDALNIAALRLEAGQVVALVGPNGAGKSTLTRLLAGLYRPRSGRLEVDGVDLAGVPLEAWRQRVAVVFQDFVRWELSVRENLQLGCPGYALSDAALWELLRAAGAEDSVRALPAGLDTVLSCRFAQGRELSGGQWQRIAIARALAAVRGGARLLILDEPTAALDVRAETEFYARFLELTRGVTTVLVSHRYATVRLADRVLVIGRGRLLEDGPREALLCTGGWFARMARRQAADFDVAP</sequence>
<evidence type="ECO:0000256" key="6">
    <source>
        <dbReference type="ARBA" id="ARBA00023136"/>
    </source>
</evidence>
<dbReference type="AlphaFoldDB" id="A0A841I0U5"/>
<evidence type="ECO:0000256" key="5">
    <source>
        <dbReference type="ARBA" id="ARBA00022989"/>
    </source>
</evidence>
<keyword evidence="2 7" id="KW-0812">Transmembrane</keyword>
<comment type="caution">
    <text evidence="9">The sequence shown here is derived from an EMBL/GenBank/DDBJ whole genome shotgun (WGS) entry which is preliminary data.</text>
</comment>
<dbReference type="InterPro" id="IPR003593">
    <property type="entry name" value="AAA+_ATPase"/>
</dbReference>
<dbReference type="SUPFAM" id="SSF52540">
    <property type="entry name" value="P-loop containing nucleoside triphosphate hydrolases"/>
    <property type="match status" value="1"/>
</dbReference>
<evidence type="ECO:0000256" key="1">
    <source>
        <dbReference type="ARBA" id="ARBA00004651"/>
    </source>
</evidence>
<dbReference type="Gene3D" id="3.40.50.300">
    <property type="entry name" value="P-loop containing nucleotide triphosphate hydrolases"/>
    <property type="match status" value="1"/>
</dbReference>
<protein>
    <submittedName>
        <fullName evidence="9">ATP-binding cassette subfamily B protein</fullName>
    </submittedName>
</protein>
<dbReference type="RefSeq" id="WP_183987144.1">
    <property type="nucleotide sequence ID" value="NZ_JACHHG010000006.1"/>
</dbReference>
<dbReference type="InterPro" id="IPR039421">
    <property type="entry name" value="Type_1_exporter"/>
</dbReference>
<feature type="transmembrane region" description="Helical" evidence="7">
    <location>
        <begin position="21"/>
        <end position="39"/>
    </location>
</feature>
<evidence type="ECO:0000256" key="7">
    <source>
        <dbReference type="SAM" id="Phobius"/>
    </source>
</evidence>
<dbReference type="InterPro" id="IPR017871">
    <property type="entry name" value="ABC_transporter-like_CS"/>
</dbReference>
<evidence type="ECO:0000313" key="10">
    <source>
        <dbReference type="Proteomes" id="UP000569951"/>
    </source>
</evidence>
<dbReference type="GO" id="GO:0005886">
    <property type="term" value="C:plasma membrane"/>
    <property type="evidence" value="ECO:0007669"/>
    <property type="project" value="UniProtKB-SubCell"/>
</dbReference>
<dbReference type="Proteomes" id="UP000569951">
    <property type="component" value="Unassembled WGS sequence"/>
</dbReference>
<dbReference type="InterPro" id="IPR036640">
    <property type="entry name" value="ABC1_TM_sf"/>
</dbReference>
<proteinExistence type="predicted"/>
<dbReference type="PROSITE" id="PS50893">
    <property type="entry name" value="ABC_TRANSPORTER_2"/>
    <property type="match status" value="1"/>
</dbReference>
<dbReference type="SUPFAM" id="SSF90123">
    <property type="entry name" value="ABC transporter transmembrane region"/>
    <property type="match status" value="1"/>
</dbReference>
<dbReference type="CDD" id="cd03228">
    <property type="entry name" value="ABCC_MRP_Like"/>
    <property type="match status" value="1"/>
</dbReference>
<evidence type="ECO:0000313" key="9">
    <source>
        <dbReference type="EMBL" id="MBB6098594.1"/>
    </source>
</evidence>
<keyword evidence="5 7" id="KW-1133">Transmembrane helix</keyword>
<keyword evidence="4 9" id="KW-0067">ATP-binding</keyword>
<feature type="transmembrane region" description="Helical" evidence="7">
    <location>
        <begin position="156"/>
        <end position="183"/>
    </location>
</feature>
<gene>
    <name evidence="9" type="ORF">HNR42_002028</name>
</gene>
<evidence type="ECO:0000259" key="8">
    <source>
        <dbReference type="PROSITE" id="PS50893"/>
    </source>
</evidence>
<dbReference type="InterPro" id="IPR027417">
    <property type="entry name" value="P-loop_NTPase"/>
</dbReference>
<organism evidence="9 10">
    <name type="scientific">Deinobacterium chartae</name>
    <dbReference type="NCBI Taxonomy" id="521158"/>
    <lineage>
        <taxon>Bacteria</taxon>
        <taxon>Thermotogati</taxon>
        <taxon>Deinococcota</taxon>
        <taxon>Deinococci</taxon>
        <taxon>Deinococcales</taxon>
        <taxon>Deinococcaceae</taxon>
        <taxon>Deinobacterium</taxon>
    </lineage>
</organism>
<accession>A0A841I0U5</accession>
<dbReference type="GO" id="GO:0016887">
    <property type="term" value="F:ATP hydrolysis activity"/>
    <property type="evidence" value="ECO:0007669"/>
    <property type="project" value="InterPro"/>
</dbReference>
<feature type="domain" description="ABC transporter" evidence="8">
    <location>
        <begin position="348"/>
        <end position="591"/>
    </location>
</feature>
<keyword evidence="10" id="KW-1185">Reference proteome</keyword>
<dbReference type="PROSITE" id="PS00211">
    <property type="entry name" value="ABC_TRANSPORTER_1"/>
    <property type="match status" value="1"/>
</dbReference>
<dbReference type="GO" id="GO:0005524">
    <property type="term" value="F:ATP binding"/>
    <property type="evidence" value="ECO:0007669"/>
    <property type="project" value="UniProtKB-KW"/>
</dbReference>
<evidence type="ECO:0000256" key="4">
    <source>
        <dbReference type="ARBA" id="ARBA00022840"/>
    </source>
</evidence>
<dbReference type="GO" id="GO:0034040">
    <property type="term" value="F:ATPase-coupled lipid transmembrane transporter activity"/>
    <property type="evidence" value="ECO:0007669"/>
    <property type="project" value="TreeGrafter"/>
</dbReference>
<evidence type="ECO:0000256" key="3">
    <source>
        <dbReference type="ARBA" id="ARBA00022741"/>
    </source>
</evidence>
<dbReference type="SMART" id="SM00382">
    <property type="entry name" value="AAA"/>
    <property type="match status" value="1"/>
</dbReference>
<feature type="transmembrane region" description="Helical" evidence="7">
    <location>
        <begin position="71"/>
        <end position="97"/>
    </location>
</feature>
<dbReference type="InterPro" id="IPR003439">
    <property type="entry name" value="ABC_transporter-like_ATP-bd"/>
</dbReference>
<keyword evidence="3" id="KW-0547">Nucleotide-binding</keyword>
<evidence type="ECO:0000256" key="2">
    <source>
        <dbReference type="ARBA" id="ARBA00022692"/>
    </source>
</evidence>
<keyword evidence="6 7" id="KW-0472">Membrane</keyword>
<dbReference type="Pfam" id="PF00005">
    <property type="entry name" value="ABC_tran"/>
    <property type="match status" value="1"/>
</dbReference>
<comment type="subcellular location">
    <subcellularLocation>
        <location evidence="1">Cell membrane</location>
        <topology evidence="1">Multi-pass membrane protein</topology>
    </subcellularLocation>
</comment>
<dbReference type="PANTHER" id="PTHR24221:SF654">
    <property type="entry name" value="ATP-BINDING CASSETTE SUB-FAMILY B MEMBER 6"/>
    <property type="match status" value="1"/>
</dbReference>